<dbReference type="Pfam" id="PF08279">
    <property type="entry name" value="HTH_11"/>
    <property type="match status" value="1"/>
</dbReference>
<dbReference type="Pfam" id="PF05043">
    <property type="entry name" value="Mga"/>
    <property type="match status" value="1"/>
</dbReference>
<dbReference type="InterPro" id="IPR013196">
    <property type="entry name" value="HTH_11"/>
</dbReference>
<dbReference type="Gene3D" id="3.40.50.2300">
    <property type="match status" value="1"/>
</dbReference>
<dbReference type="SUPFAM" id="SSF52794">
    <property type="entry name" value="PTS system IIB component-like"/>
    <property type="match status" value="1"/>
</dbReference>
<dbReference type="InterPro" id="IPR013011">
    <property type="entry name" value="PTS_EIIB_2"/>
</dbReference>
<dbReference type="InterPro" id="IPR011608">
    <property type="entry name" value="PRD"/>
</dbReference>
<evidence type="ECO:0000256" key="3">
    <source>
        <dbReference type="ARBA" id="ARBA00023015"/>
    </source>
</evidence>
<dbReference type="GO" id="GO:0006355">
    <property type="term" value="P:regulation of DNA-templated transcription"/>
    <property type="evidence" value="ECO:0007669"/>
    <property type="project" value="InterPro"/>
</dbReference>
<proteinExistence type="predicted"/>
<feature type="domain" description="PRD" evidence="7">
    <location>
        <begin position="191"/>
        <end position="296"/>
    </location>
</feature>
<dbReference type="AlphaFoldDB" id="A0A1H6YW32"/>
<feature type="domain" description="PTS EIIB type-2" evidence="6">
    <location>
        <begin position="413"/>
        <end position="504"/>
    </location>
</feature>
<dbReference type="InterPro" id="IPR036095">
    <property type="entry name" value="PTS_EIIB-like_sf"/>
</dbReference>
<evidence type="ECO:0000256" key="2">
    <source>
        <dbReference type="ARBA" id="ARBA00022737"/>
    </source>
</evidence>
<dbReference type="CDD" id="cd05568">
    <property type="entry name" value="PTS_IIB_bgl_like"/>
    <property type="match status" value="1"/>
</dbReference>
<dbReference type="InterPro" id="IPR036634">
    <property type="entry name" value="PRD_sf"/>
</dbReference>
<keyword evidence="3" id="KW-0805">Transcription regulation</keyword>
<evidence type="ECO:0000256" key="4">
    <source>
        <dbReference type="ARBA" id="ARBA00023159"/>
    </source>
</evidence>
<keyword evidence="2" id="KW-0677">Repeat</keyword>
<dbReference type="PANTHER" id="PTHR30185:SF18">
    <property type="entry name" value="TRANSCRIPTIONAL REGULATOR MTLR"/>
    <property type="match status" value="1"/>
</dbReference>
<dbReference type="SUPFAM" id="SSF46785">
    <property type="entry name" value="Winged helix' DNA-binding domain"/>
    <property type="match status" value="1"/>
</dbReference>
<evidence type="ECO:0000313" key="9">
    <source>
        <dbReference type="Proteomes" id="UP000199662"/>
    </source>
</evidence>
<reference evidence="8 9" key="1">
    <citation type="submission" date="2016-10" db="EMBL/GenBank/DDBJ databases">
        <authorList>
            <person name="de Groot N.N."/>
        </authorList>
    </citation>
    <scope>NUCLEOTIDE SEQUENCE [LARGE SCALE GENOMIC DNA]</scope>
    <source>
        <strain evidence="8 9">DSM 2179</strain>
    </source>
</reference>
<keyword evidence="5" id="KW-0804">Transcription</keyword>
<dbReference type="InterPro" id="IPR036388">
    <property type="entry name" value="WH-like_DNA-bd_sf"/>
</dbReference>
<dbReference type="GO" id="GO:0008982">
    <property type="term" value="F:protein-N(PI)-phosphohistidine-sugar phosphotransferase activity"/>
    <property type="evidence" value="ECO:0007669"/>
    <property type="project" value="InterPro"/>
</dbReference>
<protein>
    <submittedName>
        <fullName evidence="8">Activator of the mannose operon, transcriptional antiterminator</fullName>
    </submittedName>
</protein>
<dbReference type="PROSITE" id="PS51372">
    <property type="entry name" value="PRD_2"/>
    <property type="match status" value="2"/>
</dbReference>
<dbReference type="InterPro" id="IPR036390">
    <property type="entry name" value="WH_DNA-bd_sf"/>
</dbReference>
<evidence type="ECO:0000256" key="1">
    <source>
        <dbReference type="ARBA" id="ARBA00022679"/>
    </source>
</evidence>
<dbReference type="PROSITE" id="PS51099">
    <property type="entry name" value="PTS_EIIB_TYPE_2"/>
    <property type="match status" value="1"/>
</dbReference>
<keyword evidence="9" id="KW-1185">Reference proteome</keyword>
<organism evidence="8 9">
    <name type="scientific">Propionispira arboris</name>
    <dbReference type="NCBI Taxonomy" id="84035"/>
    <lineage>
        <taxon>Bacteria</taxon>
        <taxon>Bacillati</taxon>
        <taxon>Bacillota</taxon>
        <taxon>Negativicutes</taxon>
        <taxon>Selenomonadales</taxon>
        <taxon>Selenomonadaceae</taxon>
        <taxon>Propionispira</taxon>
    </lineage>
</organism>
<dbReference type="RefSeq" id="WP_091831086.1">
    <property type="nucleotide sequence ID" value="NZ_FNZK01000008.1"/>
</dbReference>
<dbReference type="EMBL" id="FNZK01000008">
    <property type="protein sequence ID" value="SEJ45411.1"/>
    <property type="molecule type" value="Genomic_DNA"/>
</dbReference>
<evidence type="ECO:0000259" key="6">
    <source>
        <dbReference type="PROSITE" id="PS51099"/>
    </source>
</evidence>
<dbReference type="Proteomes" id="UP000199662">
    <property type="component" value="Unassembled WGS sequence"/>
</dbReference>
<dbReference type="InterPro" id="IPR007737">
    <property type="entry name" value="Mga_HTH"/>
</dbReference>
<sequence>MKDLQQRQKQLLKHLLDVEDFEPVKKFAAVLDCSTKTVRNDLMMLEECGVALEKIAGRGVRLSLLSRNQAEIFLHKNNILYGLSIEHRRMKILFELLEGTKDKLSIQSLSNKYFVSKTSIVNDLKVIEEKLIEYNLHLKKDTQGTQLVGSELDIRKAMVDMLNTLVSSKNGTLYENNYRIDRETLLELEDHFGHDHVSQVKELIEEAERFLNYKITEPYYINLVTHLLILVHRTKHGKTIYAELKQENRDCDPSFYAVSEKIANQLEEKFSIQINKEEIFYIYRYLMSSGGIAVQAELLKEDNTMDEFLHSMATEMIRLSSEVFPIKFTFSPSLYNDLILHLRPMMNRIDYKISIKNPLLIEIKDEFPELMILLKLIIFKIRLKYQLAHISEDEISYLAVYFQAAIEEVISKKRVMIVCSTGVGTSHLLEKRVKNHFPEWHIVDVVSAKYLENMVDLSAVDLIISTVKLHVSLSKPVAYVSALFNKADEKRVRASFVNEEKKTNVLGDFLRENESEKTGIYREILQAKGIDRININSWLDVFIYEKEGLSNEVLSGQVIGQDHGKNKIKIIVLLKENAEFPESMLKDLYQLLISGIEN</sequence>
<gene>
    <name evidence="8" type="ORF">SAMN05660742_10822</name>
</gene>
<dbReference type="SUPFAM" id="SSF63520">
    <property type="entry name" value="PTS-regulatory domain, PRD"/>
    <property type="match status" value="2"/>
</dbReference>
<dbReference type="Gene3D" id="1.10.1790.10">
    <property type="entry name" value="PRD domain"/>
    <property type="match status" value="2"/>
</dbReference>
<keyword evidence="4" id="KW-0010">Activator</keyword>
<dbReference type="InterPro" id="IPR050661">
    <property type="entry name" value="BglG_antiterminators"/>
</dbReference>
<dbReference type="Gene3D" id="1.10.10.10">
    <property type="entry name" value="Winged helix-like DNA-binding domain superfamily/Winged helix DNA-binding domain"/>
    <property type="match status" value="2"/>
</dbReference>
<accession>A0A1H6YW32</accession>
<dbReference type="Pfam" id="PF00874">
    <property type="entry name" value="PRD"/>
    <property type="match status" value="2"/>
</dbReference>
<dbReference type="STRING" id="84035.SAMN05660742_10822"/>
<dbReference type="PANTHER" id="PTHR30185">
    <property type="entry name" value="CRYPTIC BETA-GLUCOSIDE BGL OPERON ANTITERMINATOR"/>
    <property type="match status" value="1"/>
</dbReference>
<keyword evidence="1" id="KW-0808">Transferase</keyword>
<name>A0A1H6YW32_9FIRM</name>
<evidence type="ECO:0000256" key="5">
    <source>
        <dbReference type="ARBA" id="ARBA00023163"/>
    </source>
</evidence>
<evidence type="ECO:0000313" key="8">
    <source>
        <dbReference type="EMBL" id="SEJ45411.1"/>
    </source>
</evidence>
<evidence type="ECO:0000259" key="7">
    <source>
        <dbReference type="PROSITE" id="PS51372"/>
    </source>
</evidence>
<feature type="domain" description="PRD" evidence="7">
    <location>
        <begin position="304"/>
        <end position="412"/>
    </location>
</feature>
<dbReference type="GO" id="GO:0009401">
    <property type="term" value="P:phosphoenolpyruvate-dependent sugar phosphotransferase system"/>
    <property type="evidence" value="ECO:0007669"/>
    <property type="project" value="InterPro"/>
</dbReference>